<organism evidence="2 3">
    <name type="scientific">Ligilactobacillus pabuli</name>
    <dbReference type="NCBI Taxonomy" id="2886039"/>
    <lineage>
        <taxon>Bacteria</taxon>
        <taxon>Bacillati</taxon>
        <taxon>Bacillota</taxon>
        <taxon>Bacilli</taxon>
        <taxon>Lactobacillales</taxon>
        <taxon>Lactobacillaceae</taxon>
        <taxon>Ligilactobacillus</taxon>
    </lineage>
</organism>
<dbReference type="Gene3D" id="1.25.40.10">
    <property type="entry name" value="Tetratricopeptide repeat domain"/>
    <property type="match status" value="1"/>
</dbReference>
<dbReference type="SMART" id="SM00530">
    <property type="entry name" value="HTH_XRE"/>
    <property type="match status" value="1"/>
</dbReference>
<sequence length="285" mass="32335">MDQINTKRFITARKDLGLSQTELCRGICTQATLSKFEHYGKAPSIQVLIKLCQRLGLTLDEIFPTGPRSQSVEAKQLDQAEFALIQSEYQAAQQKLAVIEFDSLEQSAKMQYAFVQGYVYALGEGSIESALYFFNLILSELDNEHQTIFSLLAYTGSGLAYNKKRDLAKAEYFFQKVFDQLESLALSDTKTIWRVLNMLFYTADYFGSIGDYTVSDPLLDYGYQICAENHLTYYLARILFRKAQNVSAQHGSNKELSALLSDALAFARLNNNQILQQKIIKLLKK</sequence>
<proteinExistence type="predicted"/>
<gene>
    <name evidence="2" type="ORF">LPAF129_19520</name>
</gene>
<dbReference type="EMBL" id="BQXH01000023">
    <property type="protein sequence ID" value="GKS82266.1"/>
    <property type="molecule type" value="Genomic_DNA"/>
</dbReference>
<dbReference type="InterPro" id="IPR001387">
    <property type="entry name" value="Cro/C1-type_HTH"/>
</dbReference>
<keyword evidence="3" id="KW-1185">Reference proteome</keyword>
<dbReference type="Proteomes" id="UP001055149">
    <property type="component" value="Unassembled WGS sequence"/>
</dbReference>
<dbReference type="Pfam" id="PF01381">
    <property type="entry name" value="HTH_3"/>
    <property type="match status" value="1"/>
</dbReference>
<reference evidence="2" key="1">
    <citation type="journal article" date="2022" name="Int. J. Syst. Evol. Microbiol.">
        <title>A novel species of lactic acid bacteria, Ligilactobacillus pabuli sp. nov., isolated from alfalfa silage.</title>
        <authorList>
            <person name="Tohno M."/>
            <person name="Tanizawa Y."/>
            <person name="Sawada H."/>
            <person name="Sakamoto M."/>
            <person name="Ohkuma M."/>
            <person name="Kobayashi H."/>
        </authorList>
    </citation>
    <scope>NUCLEOTIDE SEQUENCE</scope>
    <source>
        <strain evidence="2">AF129</strain>
    </source>
</reference>
<evidence type="ECO:0000313" key="3">
    <source>
        <dbReference type="Proteomes" id="UP001055149"/>
    </source>
</evidence>
<dbReference type="PROSITE" id="PS50943">
    <property type="entry name" value="HTH_CROC1"/>
    <property type="match status" value="1"/>
</dbReference>
<protein>
    <submittedName>
        <fullName evidence="2">Transcriptional regulator</fullName>
    </submittedName>
</protein>
<dbReference type="InterPro" id="IPR011990">
    <property type="entry name" value="TPR-like_helical_dom_sf"/>
</dbReference>
<comment type="caution">
    <text evidence="2">The sequence shown here is derived from an EMBL/GenBank/DDBJ whole genome shotgun (WGS) entry which is preliminary data.</text>
</comment>
<dbReference type="InterPro" id="IPR053163">
    <property type="entry name" value="HTH-type_regulator_Rgg"/>
</dbReference>
<dbReference type="PANTHER" id="PTHR37038">
    <property type="entry name" value="TRANSCRIPTIONAL REGULATOR-RELATED"/>
    <property type="match status" value="1"/>
</dbReference>
<dbReference type="InterPro" id="IPR010982">
    <property type="entry name" value="Lambda_DNA-bd_dom_sf"/>
</dbReference>
<dbReference type="CDD" id="cd00093">
    <property type="entry name" value="HTH_XRE"/>
    <property type="match status" value="1"/>
</dbReference>
<name>A0ABQ5JJI1_9LACO</name>
<feature type="domain" description="HTH cro/C1-type" evidence="1">
    <location>
        <begin position="12"/>
        <end position="62"/>
    </location>
</feature>
<evidence type="ECO:0000259" key="1">
    <source>
        <dbReference type="PROSITE" id="PS50943"/>
    </source>
</evidence>
<accession>A0ABQ5JJI1</accession>
<dbReference type="SUPFAM" id="SSF47413">
    <property type="entry name" value="lambda repressor-like DNA-binding domains"/>
    <property type="match status" value="1"/>
</dbReference>
<evidence type="ECO:0000313" key="2">
    <source>
        <dbReference type="EMBL" id="GKS82266.1"/>
    </source>
</evidence>
<dbReference type="RefSeq" id="WP_244056708.1">
    <property type="nucleotide sequence ID" value="NZ_BQXH01000023.1"/>
</dbReference>